<comment type="caution">
    <text evidence="3">The sequence shown here is derived from an EMBL/GenBank/DDBJ whole genome shotgun (WGS) entry which is preliminary data.</text>
</comment>
<feature type="signal peptide" evidence="1">
    <location>
        <begin position="1"/>
        <end position="22"/>
    </location>
</feature>
<evidence type="ECO:0000259" key="2">
    <source>
        <dbReference type="PROSITE" id="PS51782"/>
    </source>
</evidence>
<dbReference type="PANTHER" id="PTHR38731:SF1">
    <property type="entry name" value="FECR PROTEIN DOMAIN-CONTAINING PROTEIN"/>
    <property type="match status" value="1"/>
</dbReference>
<dbReference type="InterPro" id="IPR006860">
    <property type="entry name" value="FecR"/>
</dbReference>
<proteinExistence type="predicted"/>
<accession>A0A9X1IT64</accession>
<reference evidence="3" key="1">
    <citation type="submission" date="2021-05" db="EMBL/GenBank/DDBJ databases">
        <title>Genome of Sphingobium sp. strain.</title>
        <authorList>
            <person name="Fan R."/>
        </authorList>
    </citation>
    <scope>NUCLEOTIDE SEQUENCE</scope>
    <source>
        <strain evidence="3">H33</strain>
    </source>
</reference>
<dbReference type="Pfam" id="PF04773">
    <property type="entry name" value="FecR"/>
    <property type="match status" value="1"/>
</dbReference>
<dbReference type="PANTHER" id="PTHR38731">
    <property type="entry name" value="LIPL45-RELATED LIPOPROTEIN-RELATED"/>
    <property type="match status" value="1"/>
</dbReference>
<dbReference type="PIRSF" id="PIRSF029644">
    <property type="entry name" value="UCP029644"/>
    <property type="match status" value="1"/>
</dbReference>
<dbReference type="Gene3D" id="2.60.120.1440">
    <property type="match status" value="1"/>
</dbReference>
<evidence type="ECO:0000313" key="3">
    <source>
        <dbReference type="EMBL" id="MBT2188997.1"/>
    </source>
</evidence>
<organism evidence="3 4">
    <name type="scientific">Sphingobium nicotianae</name>
    <dbReference type="NCBI Taxonomy" id="2782607"/>
    <lineage>
        <taxon>Bacteria</taxon>
        <taxon>Pseudomonadati</taxon>
        <taxon>Pseudomonadota</taxon>
        <taxon>Alphaproteobacteria</taxon>
        <taxon>Sphingomonadales</taxon>
        <taxon>Sphingomonadaceae</taxon>
        <taxon>Sphingobium</taxon>
    </lineage>
</organism>
<dbReference type="InterPro" id="IPR036779">
    <property type="entry name" value="LysM_dom_sf"/>
</dbReference>
<evidence type="ECO:0000313" key="4">
    <source>
        <dbReference type="Proteomes" id="UP001138757"/>
    </source>
</evidence>
<dbReference type="InterPro" id="IPR016930">
    <property type="entry name" value="UCP029644"/>
</dbReference>
<gene>
    <name evidence="3" type="ORF">KK488_18785</name>
</gene>
<keyword evidence="1" id="KW-0732">Signal</keyword>
<protein>
    <submittedName>
        <fullName evidence="3">FecR domain-containing protein</fullName>
    </submittedName>
</protein>
<dbReference type="EMBL" id="JAHGAW010000014">
    <property type="protein sequence ID" value="MBT2188997.1"/>
    <property type="molecule type" value="Genomic_DNA"/>
</dbReference>
<dbReference type="PROSITE" id="PS51782">
    <property type="entry name" value="LYSM"/>
    <property type="match status" value="1"/>
</dbReference>
<dbReference type="RefSeq" id="WP_214625257.1">
    <property type="nucleotide sequence ID" value="NZ_JAHGAW010000014.1"/>
</dbReference>
<evidence type="ECO:0000256" key="1">
    <source>
        <dbReference type="SAM" id="SignalP"/>
    </source>
</evidence>
<dbReference type="AlphaFoldDB" id="A0A9X1IT64"/>
<dbReference type="Gene3D" id="3.10.350.10">
    <property type="entry name" value="LysM domain"/>
    <property type="match status" value="1"/>
</dbReference>
<dbReference type="Proteomes" id="UP001138757">
    <property type="component" value="Unassembled WGS sequence"/>
</dbReference>
<keyword evidence="4" id="KW-1185">Reference proteome</keyword>
<feature type="chain" id="PRO_5040779887" evidence="1">
    <location>
        <begin position="23"/>
        <end position="445"/>
    </location>
</feature>
<sequence>MRSAATLLAAIAALLFAPEALAQKAPSVLKPKPDMFAYTMQKGDNLYTLAGRYFLHLSDYRAVQGLNRIANPRRIPVGKVIGIPVRLLRVELLSARLVAARGDVRAWNGARILPVSTGMALPIGTAVETGANGFLTIELPNGSRTTLPTRSRIVIRQLRRFLLGGAIDYDLEVGAGKAETEATPLGPGKGDLRVRTPRAVSAVRGTRFRVGYDGEQTSAEVLEGVVGVGAGNDPSEAVEAGFGARIASNGQIREEALLPPVDLVDPGKVQIDDEVDLQLNAVAEASAYHVQIGKDAGFVDVVADLLVVQPDARFANIANGNWFVRATAISQSGLEGLYQTYSMKRRLTGLSASAEGSSDTLRFRWNGAGEGWRVYRFQMMRADPATLPIVDEGGLGNEGLELHHFEPGIYYWRVGVRQFAMEGSQVEMTEKWLPFEKLIVAPQGK</sequence>
<name>A0A9X1IT64_9SPHN</name>
<feature type="domain" description="LysM" evidence="2">
    <location>
        <begin position="36"/>
        <end position="83"/>
    </location>
</feature>
<dbReference type="InterPro" id="IPR018392">
    <property type="entry name" value="LysM"/>
</dbReference>
<dbReference type="SMART" id="SM00257">
    <property type="entry name" value="LysM"/>
    <property type="match status" value="1"/>
</dbReference>
<dbReference type="Pfam" id="PF01476">
    <property type="entry name" value="LysM"/>
    <property type="match status" value="1"/>
</dbReference>